<dbReference type="InterPro" id="IPR039446">
    <property type="entry name" value="DauR-like"/>
</dbReference>
<proteinExistence type="predicted"/>
<evidence type="ECO:0000313" key="4">
    <source>
        <dbReference type="Proteomes" id="UP001501676"/>
    </source>
</evidence>
<dbReference type="PANTHER" id="PTHR35568">
    <property type="entry name" value="TRANSCRIPTIONAL REGULATOR DAUR"/>
    <property type="match status" value="1"/>
</dbReference>
<dbReference type="InterPro" id="IPR013559">
    <property type="entry name" value="YheO"/>
</dbReference>
<name>A0ABP6T0K7_9ACTN</name>
<comment type="caution">
    <text evidence="3">The sequence shown here is derived from an EMBL/GenBank/DDBJ whole genome shotgun (WGS) entry which is preliminary data.</text>
</comment>
<gene>
    <name evidence="3" type="ORF">GCM10020369_39280</name>
</gene>
<dbReference type="EMBL" id="BAAAYN010000024">
    <property type="protein sequence ID" value="GAA3389379.1"/>
    <property type="molecule type" value="Genomic_DNA"/>
</dbReference>
<dbReference type="InterPro" id="IPR039445">
    <property type="entry name" value="DauR-like_HTH"/>
</dbReference>
<dbReference type="Pfam" id="PF08348">
    <property type="entry name" value="PAS_6"/>
    <property type="match status" value="1"/>
</dbReference>
<sequence>MTPSWLAPYAPVCAAIAALLDPHGEVAVHDLATERIAALWNPLSGRAIGDDSLLDELPVAPGDAPVIGPYEKVLPDGRRCTSVSAVLRDTAGEPRALLCVNLDRSDLDRIAALSGALFAATQPRPPALFDRDWREQIALRVHEFRRTHPEPLDRDARRDLIAQLDREGLFAVRRSADLAAEALGVSRATVYALLKEVRA</sequence>
<dbReference type="Proteomes" id="UP001501676">
    <property type="component" value="Unassembled WGS sequence"/>
</dbReference>
<dbReference type="PANTHER" id="PTHR35568:SF1">
    <property type="entry name" value="TRANSCRIPTIONAL REGULATOR DAUR"/>
    <property type="match status" value="1"/>
</dbReference>
<feature type="domain" description="Transcriptional regulator DauR-like HTH" evidence="2">
    <location>
        <begin position="144"/>
        <end position="195"/>
    </location>
</feature>
<dbReference type="RefSeq" id="WP_345729609.1">
    <property type="nucleotide sequence ID" value="NZ_BAAAYN010000024.1"/>
</dbReference>
<feature type="domain" description="YheO-like" evidence="1">
    <location>
        <begin position="6"/>
        <end position="110"/>
    </location>
</feature>
<accession>A0ABP6T0K7</accession>
<reference evidence="4" key="1">
    <citation type="journal article" date="2019" name="Int. J. Syst. Evol. Microbiol.">
        <title>The Global Catalogue of Microorganisms (GCM) 10K type strain sequencing project: providing services to taxonomists for standard genome sequencing and annotation.</title>
        <authorList>
            <consortium name="The Broad Institute Genomics Platform"/>
            <consortium name="The Broad Institute Genome Sequencing Center for Infectious Disease"/>
            <person name="Wu L."/>
            <person name="Ma J."/>
        </authorList>
    </citation>
    <scope>NUCLEOTIDE SEQUENCE [LARGE SCALE GENOMIC DNA]</scope>
    <source>
        <strain evidence="4">JCM 9458</strain>
    </source>
</reference>
<dbReference type="Pfam" id="PF13309">
    <property type="entry name" value="HTH_22"/>
    <property type="match status" value="1"/>
</dbReference>
<evidence type="ECO:0000259" key="1">
    <source>
        <dbReference type="Pfam" id="PF08348"/>
    </source>
</evidence>
<organism evidence="3 4">
    <name type="scientific">Cryptosporangium minutisporangium</name>
    <dbReference type="NCBI Taxonomy" id="113569"/>
    <lineage>
        <taxon>Bacteria</taxon>
        <taxon>Bacillati</taxon>
        <taxon>Actinomycetota</taxon>
        <taxon>Actinomycetes</taxon>
        <taxon>Cryptosporangiales</taxon>
        <taxon>Cryptosporangiaceae</taxon>
        <taxon>Cryptosporangium</taxon>
    </lineage>
</organism>
<evidence type="ECO:0000259" key="2">
    <source>
        <dbReference type="Pfam" id="PF13309"/>
    </source>
</evidence>
<keyword evidence="4" id="KW-1185">Reference proteome</keyword>
<evidence type="ECO:0000313" key="3">
    <source>
        <dbReference type="EMBL" id="GAA3389379.1"/>
    </source>
</evidence>
<protein>
    <submittedName>
        <fullName evidence="3">PAS domain-containing protein</fullName>
    </submittedName>
</protein>